<organism evidence="2 3">
    <name type="scientific">Heliobacterium chlorum</name>
    <dbReference type="NCBI Taxonomy" id="2698"/>
    <lineage>
        <taxon>Bacteria</taxon>
        <taxon>Bacillati</taxon>
        <taxon>Bacillota</taxon>
        <taxon>Clostridia</taxon>
        <taxon>Eubacteriales</taxon>
        <taxon>Heliobacteriaceae</taxon>
        <taxon>Heliobacterium</taxon>
    </lineage>
</organism>
<evidence type="ECO:0000313" key="3">
    <source>
        <dbReference type="Proteomes" id="UP000617402"/>
    </source>
</evidence>
<feature type="domain" description="Bro-N" evidence="1">
    <location>
        <begin position="1"/>
        <end position="105"/>
    </location>
</feature>
<sequence length="126" mass="14323">MTNLQKVFNYEGAQVRTVLIDGQPWFVANDVCKILEHGNPRQVIQRLDSDEKGVHTVDTLGGQQEMVIINEPGLYSLVLTSRKPEAKAFKRWVTHEVLPSIRQTGSYSIFYDLIPKTLPDALHKYA</sequence>
<feature type="non-terminal residue" evidence="2">
    <location>
        <position position="126"/>
    </location>
</feature>
<name>A0ABR7T3Z4_HELCL</name>
<accession>A0ABR7T3Z4</accession>
<reference evidence="2 3" key="1">
    <citation type="submission" date="2020-07" db="EMBL/GenBank/DDBJ databases">
        <title>Draft whole-genome sequence of Heliobacterium chlorum DSM 3682, type strain.</title>
        <authorList>
            <person name="Kyndt J.A."/>
            <person name="Meyer T.E."/>
            <person name="Imhoff J.F."/>
        </authorList>
    </citation>
    <scope>NUCLEOTIDE SEQUENCE [LARGE SCALE GENOMIC DNA]</scope>
    <source>
        <strain evidence="2 3">DSM 3682</strain>
    </source>
</reference>
<evidence type="ECO:0000259" key="1">
    <source>
        <dbReference type="PROSITE" id="PS51750"/>
    </source>
</evidence>
<evidence type="ECO:0000313" key="2">
    <source>
        <dbReference type="EMBL" id="MBC9785489.1"/>
    </source>
</evidence>
<dbReference type="RefSeq" id="WP_188040946.1">
    <property type="nucleotide sequence ID" value="NZ_JACVHF010000015.1"/>
</dbReference>
<comment type="caution">
    <text evidence="2">The sequence shown here is derived from an EMBL/GenBank/DDBJ whole genome shotgun (WGS) entry which is preliminary data.</text>
</comment>
<dbReference type="PANTHER" id="PTHR36180">
    <property type="entry name" value="DNA-BINDING PROTEIN-RELATED-RELATED"/>
    <property type="match status" value="1"/>
</dbReference>
<dbReference type="SMART" id="SM01040">
    <property type="entry name" value="Bro-N"/>
    <property type="match status" value="1"/>
</dbReference>
<proteinExistence type="predicted"/>
<dbReference type="PROSITE" id="PS51750">
    <property type="entry name" value="BRO_N"/>
    <property type="match status" value="1"/>
</dbReference>
<keyword evidence="3" id="KW-1185">Reference proteome</keyword>
<protein>
    <submittedName>
        <fullName evidence="2">Bro-N domain-containing protein</fullName>
    </submittedName>
</protein>
<dbReference type="PANTHER" id="PTHR36180:SF2">
    <property type="entry name" value="BRO FAMILY PROTEIN"/>
    <property type="match status" value="1"/>
</dbReference>
<dbReference type="Pfam" id="PF02498">
    <property type="entry name" value="Bro-N"/>
    <property type="match status" value="1"/>
</dbReference>
<gene>
    <name evidence="2" type="ORF">H1S01_13355</name>
</gene>
<dbReference type="InterPro" id="IPR003497">
    <property type="entry name" value="BRO_N_domain"/>
</dbReference>
<dbReference type="Proteomes" id="UP000617402">
    <property type="component" value="Unassembled WGS sequence"/>
</dbReference>
<dbReference type="EMBL" id="JACVHF010000015">
    <property type="protein sequence ID" value="MBC9785489.1"/>
    <property type="molecule type" value="Genomic_DNA"/>
</dbReference>